<proteinExistence type="predicted"/>
<dbReference type="Proteomes" id="UP000198666">
    <property type="component" value="Unassembled WGS sequence"/>
</dbReference>
<dbReference type="STRING" id="361279.SAMN05421663_10934"/>
<evidence type="ECO:0000313" key="3">
    <source>
        <dbReference type="Proteomes" id="UP000198666"/>
    </source>
</evidence>
<dbReference type="EMBL" id="FMZB01000009">
    <property type="protein sequence ID" value="SDD32019.1"/>
    <property type="molecule type" value="Genomic_DNA"/>
</dbReference>
<name>A0A1G6TSL5_9BACI</name>
<dbReference type="AlphaFoldDB" id="A0A1G6TSL5"/>
<reference evidence="3" key="1">
    <citation type="submission" date="2016-10" db="EMBL/GenBank/DDBJ databases">
        <authorList>
            <person name="Varghese N."/>
            <person name="Submissions S."/>
        </authorList>
    </citation>
    <scope>NUCLEOTIDE SEQUENCE [LARGE SCALE GENOMIC DNA]</scope>
    <source>
        <strain evidence="3">DSM 21620</strain>
    </source>
</reference>
<feature type="region of interest" description="Disordered" evidence="1">
    <location>
        <begin position="1"/>
        <end position="49"/>
    </location>
</feature>
<feature type="compositionally biased region" description="Basic and acidic residues" evidence="1">
    <location>
        <begin position="1"/>
        <end position="23"/>
    </location>
</feature>
<gene>
    <name evidence="2" type="ORF">SAMN05421663_10934</name>
</gene>
<dbReference type="RefSeq" id="WP_170829718.1">
    <property type="nucleotide sequence ID" value="NZ_FMZB01000009.1"/>
</dbReference>
<feature type="compositionally biased region" description="Polar residues" evidence="1">
    <location>
        <begin position="25"/>
        <end position="35"/>
    </location>
</feature>
<keyword evidence="3" id="KW-1185">Reference proteome</keyword>
<organism evidence="2 3">
    <name type="scientific">Terribacillus halophilus</name>
    <dbReference type="NCBI Taxonomy" id="361279"/>
    <lineage>
        <taxon>Bacteria</taxon>
        <taxon>Bacillati</taxon>
        <taxon>Bacillota</taxon>
        <taxon>Bacilli</taxon>
        <taxon>Bacillales</taxon>
        <taxon>Bacillaceae</taxon>
        <taxon>Terribacillus</taxon>
    </lineage>
</organism>
<accession>A0A1G6TSL5</accession>
<sequence length="49" mass="5672">MPKKKPNNDHQFKENKNHGEKRNGRLSQFKNNVNGSGDAENEYISVKED</sequence>
<protein>
    <submittedName>
        <fullName evidence="2">Uncharacterized protein</fullName>
    </submittedName>
</protein>
<evidence type="ECO:0000313" key="2">
    <source>
        <dbReference type="EMBL" id="SDD32019.1"/>
    </source>
</evidence>
<evidence type="ECO:0000256" key="1">
    <source>
        <dbReference type="SAM" id="MobiDB-lite"/>
    </source>
</evidence>